<comment type="caution">
    <text evidence="3">The sequence shown here is derived from an EMBL/GenBank/DDBJ whole genome shotgun (WGS) entry which is preliminary data.</text>
</comment>
<evidence type="ECO:0000259" key="2">
    <source>
        <dbReference type="Pfam" id="PF05050"/>
    </source>
</evidence>
<dbReference type="GO" id="GO:0032259">
    <property type="term" value="P:methylation"/>
    <property type="evidence" value="ECO:0007669"/>
    <property type="project" value="UniProtKB-KW"/>
</dbReference>
<gene>
    <name evidence="3" type="ORF">TsocGM_04200</name>
</gene>
<feature type="coiled-coil region" evidence="1">
    <location>
        <begin position="263"/>
        <end position="290"/>
    </location>
</feature>
<evidence type="ECO:0000313" key="4">
    <source>
        <dbReference type="Proteomes" id="UP000280296"/>
    </source>
</evidence>
<dbReference type="PANTHER" id="PTHR36973">
    <property type="entry name" value="SLL1456 PROTEIN-RELATED"/>
    <property type="match status" value="1"/>
</dbReference>
<dbReference type="Proteomes" id="UP000280296">
    <property type="component" value="Unassembled WGS sequence"/>
</dbReference>
<dbReference type="OrthoDB" id="9801609at2"/>
<accession>A0A432MNS9</accession>
<dbReference type="EMBL" id="RYZH01000005">
    <property type="protein sequence ID" value="RUL89062.1"/>
    <property type="molecule type" value="Genomic_DNA"/>
</dbReference>
<dbReference type="GO" id="GO:0008171">
    <property type="term" value="F:O-methyltransferase activity"/>
    <property type="evidence" value="ECO:0007669"/>
    <property type="project" value="TreeGrafter"/>
</dbReference>
<dbReference type="InterPro" id="IPR029063">
    <property type="entry name" value="SAM-dependent_MTases_sf"/>
</dbReference>
<feature type="domain" description="Methyltransferase FkbM" evidence="2">
    <location>
        <begin position="43"/>
        <end position="190"/>
    </location>
</feature>
<dbReference type="PANTHER" id="PTHR36973:SF4">
    <property type="entry name" value="NODULATION PROTEIN"/>
    <property type="match status" value="1"/>
</dbReference>
<keyword evidence="1" id="KW-0175">Coiled coil</keyword>
<protein>
    <submittedName>
        <fullName evidence="3">FkbM family methyltransferase</fullName>
    </submittedName>
</protein>
<evidence type="ECO:0000313" key="3">
    <source>
        <dbReference type="EMBL" id="RUL89062.1"/>
    </source>
</evidence>
<proteinExistence type="predicted"/>
<dbReference type="RefSeq" id="WP_126724056.1">
    <property type="nucleotide sequence ID" value="NZ_RYZH01000005.1"/>
</dbReference>
<dbReference type="InterPro" id="IPR006342">
    <property type="entry name" value="FkbM_mtfrase"/>
</dbReference>
<dbReference type="AlphaFoldDB" id="A0A432MNS9"/>
<keyword evidence="3" id="KW-0808">Transferase</keyword>
<sequence length="314" mass="35472">MPETPADPSIQSEGPFWISYAQYGEDILLHRLFPGVVDGFYVDIGANHPTLHSVTRHFYDRGWSGVNVEPVAQVFDRLAAERVRDVNLPIAVSDREGTMTLVEPIESLGMATLNVDFAIGLRADGYSCVERPVTVVTLAHLCERYVGDRTIDFLKIDAEGHEAAVIRGGDWKRWRPRAVVVEATVIPEAWEPVLLASNYRFAAFDGVNRYYLREEDAALLPRLAAPRWTSDRFIPFEVAEARRALEHELLGTRDGLEHARFVAWEARELLARAEARERALREELDRLRRAEAGRSRLGRGALRVARFLSSRRAG</sequence>
<dbReference type="SUPFAM" id="SSF53335">
    <property type="entry name" value="S-adenosyl-L-methionine-dependent methyltransferases"/>
    <property type="match status" value="1"/>
</dbReference>
<keyword evidence="4" id="KW-1185">Reference proteome</keyword>
<reference evidence="3 4" key="2">
    <citation type="submission" date="2019-01" db="EMBL/GenBank/DDBJ databases">
        <title>Tautonia sociabilis, a novel thermotolerant planctomycete of Isosphaeraceae family, isolated from a 4000 m deep subterranean habitat.</title>
        <authorList>
            <person name="Kovaleva O.L."/>
            <person name="Elcheninov A.G."/>
            <person name="Van Heerden E."/>
            <person name="Toshchakov S.V."/>
            <person name="Novikov A."/>
            <person name="Bonch-Osmolovskaya E.A."/>
            <person name="Kublanov I.V."/>
        </authorList>
    </citation>
    <scope>NUCLEOTIDE SEQUENCE [LARGE SCALE GENOMIC DNA]</scope>
    <source>
        <strain evidence="3 4">GM2012</strain>
    </source>
</reference>
<dbReference type="Pfam" id="PF05050">
    <property type="entry name" value="Methyltransf_21"/>
    <property type="match status" value="1"/>
</dbReference>
<name>A0A432MNS9_9BACT</name>
<organism evidence="3 4">
    <name type="scientific">Tautonia sociabilis</name>
    <dbReference type="NCBI Taxonomy" id="2080755"/>
    <lineage>
        <taxon>Bacteria</taxon>
        <taxon>Pseudomonadati</taxon>
        <taxon>Planctomycetota</taxon>
        <taxon>Planctomycetia</taxon>
        <taxon>Isosphaerales</taxon>
        <taxon>Isosphaeraceae</taxon>
        <taxon>Tautonia</taxon>
    </lineage>
</organism>
<evidence type="ECO:0000256" key="1">
    <source>
        <dbReference type="SAM" id="Coils"/>
    </source>
</evidence>
<dbReference type="InterPro" id="IPR053188">
    <property type="entry name" value="FkbM_Methyltransferase"/>
</dbReference>
<dbReference type="Gene3D" id="3.40.50.150">
    <property type="entry name" value="Vaccinia Virus protein VP39"/>
    <property type="match status" value="1"/>
</dbReference>
<keyword evidence="3" id="KW-0489">Methyltransferase</keyword>
<dbReference type="NCBIfam" id="TIGR01444">
    <property type="entry name" value="fkbM_fam"/>
    <property type="match status" value="1"/>
</dbReference>
<reference evidence="3 4" key="1">
    <citation type="submission" date="2018-12" db="EMBL/GenBank/DDBJ databases">
        <authorList>
            <person name="Toschakov S.V."/>
        </authorList>
    </citation>
    <scope>NUCLEOTIDE SEQUENCE [LARGE SCALE GENOMIC DNA]</scope>
    <source>
        <strain evidence="3 4">GM2012</strain>
    </source>
</reference>